<gene>
    <name evidence="2" type="primary">Acey_s0258.g445</name>
    <name evidence="2" type="ORF">Y032_0258g445</name>
</gene>
<proteinExistence type="predicted"/>
<comment type="caution">
    <text evidence="2">The sequence shown here is derived from an EMBL/GenBank/DDBJ whole genome shotgun (WGS) entry which is preliminary data.</text>
</comment>
<protein>
    <submittedName>
        <fullName evidence="2">Uncharacterized protein</fullName>
    </submittedName>
</protein>
<dbReference type="Proteomes" id="UP000024635">
    <property type="component" value="Unassembled WGS sequence"/>
</dbReference>
<organism evidence="2 3">
    <name type="scientific">Ancylostoma ceylanicum</name>
    <dbReference type="NCBI Taxonomy" id="53326"/>
    <lineage>
        <taxon>Eukaryota</taxon>
        <taxon>Metazoa</taxon>
        <taxon>Ecdysozoa</taxon>
        <taxon>Nematoda</taxon>
        <taxon>Chromadorea</taxon>
        <taxon>Rhabditida</taxon>
        <taxon>Rhabditina</taxon>
        <taxon>Rhabditomorpha</taxon>
        <taxon>Strongyloidea</taxon>
        <taxon>Ancylostomatidae</taxon>
        <taxon>Ancylostomatinae</taxon>
        <taxon>Ancylostoma</taxon>
    </lineage>
</organism>
<keyword evidence="3" id="KW-1185">Reference proteome</keyword>
<dbReference type="AlphaFoldDB" id="A0A016SBJ1"/>
<evidence type="ECO:0000313" key="3">
    <source>
        <dbReference type="Proteomes" id="UP000024635"/>
    </source>
</evidence>
<reference evidence="3" key="1">
    <citation type="journal article" date="2015" name="Nat. Genet.">
        <title>The genome and transcriptome of the zoonotic hookworm Ancylostoma ceylanicum identify infection-specific gene families.</title>
        <authorList>
            <person name="Schwarz E.M."/>
            <person name="Hu Y."/>
            <person name="Antoshechkin I."/>
            <person name="Miller M.M."/>
            <person name="Sternberg P.W."/>
            <person name="Aroian R.V."/>
        </authorList>
    </citation>
    <scope>NUCLEOTIDE SEQUENCE</scope>
    <source>
        <strain evidence="3">HY135</strain>
    </source>
</reference>
<evidence type="ECO:0000256" key="1">
    <source>
        <dbReference type="SAM" id="MobiDB-lite"/>
    </source>
</evidence>
<evidence type="ECO:0000313" key="2">
    <source>
        <dbReference type="EMBL" id="EYB87727.1"/>
    </source>
</evidence>
<feature type="compositionally biased region" description="Pro residues" evidence="1">
    <location>
        <begin position="43"/>
        <end position="52"/>
    </location>
</feature>
<sequence>METTIHDSGNFVRILKGGGDSELENIPILPALSMGIRGGSGAAPPPKPPPANPAKANTRWKFLRQDTVLSAYMKQPRACNNEHHT</sequence>
<accession>A0A016SBJ1</accession>
<name>A0A016SBJ1_9BILA</name>
<feature type="region of interest" description="Disordered" evidence="1">
    <location>
        <begin position="34"/>
        <end position="55"/>
    </location>
</feature>
<dbReference type="EMBL" id="JARK01001594">
    <property type="protein sequence ID" value="EYB87727.1"/>
    <property type="molecule type" value="Genomic_DNA"/>
</dbReference>